<gene>
    <name evidence="2" type="ORF">CEXT_177011</name>
</gene>
<dbReference type="Proteomes" id="UP001054945">
    <property type="component" value="Unassembled WGS sequence"/>
</dbReference>
<feature type="region of interest" description="Disordered" evidence="1">
    <location>
        <begin position="99"/>
        <end position="120"/>
    </location>
</feature>
<protein>
    <recommendedName>
        <fullName evidence="4">Ig-like domain-containing protein</fullName>
    </recommendedName>
</protein>
<feature type="compositionally biased region" description="Polar residues" evidence="1">
    <location>
        <begin position="99"/>
        <end position="110"/>
    </location>
</feature>
<accession>A0AAV4N526</accession>
<reference evidence="2 3" key="1">
    <citation type="submission" date="2021-06" db="EMBL/GenBank/DDBJ databases">
        <title>Caerostris extrusa draft genome.</title>
        <authorList>
            <person name="Kono N."/>
            <person name="Arakawa K."/>
        </authorList>
    </citation>
    <scope>NUCLEOTIDE SEQUENCE [LARGE SCALE GENOMIC DNA]</scope>
</reference>
<keyword evidence="3" id="KW-1185">Reference proteome</keyword>
<evidence type="ECO:0000256" key="1">
    <source>
        <dbReference type="SAM" id="MobiDB-lite"/>
    </source>
</evidence>
<evidence type="ECO:0008006" key="4">
    <source>
        <dbReference type="Google" id="ProtNLM"/>
    </source>
</evidence>
<name>A0AAV4N526_CAEEX</name>
<organism evidence="2 3">
    <name type="scientific">Caerostris extrusa</name>
    <name type="common">Bark spider</name>
    <name type="synonym">Caerostris bankana</name>
    <dbReference type="NCBI Taxonomy" id="172846"/>
    <lineage>
        <taxon>Eukaryota</taxon>
        <taxon>Metazoa</taxon>
        <taxon>Ecdysozoa</taxon>
        <taxon>Arthropoda</taxon>
        <taxon>Chelicerata</taxon>
        <taxon>Arachnida</taxon>
        <taxon>Araneae</taxon>
        <taxon>Araneomorphae</taxon>
        <taxon>Entelegynae</taxon>
        <taxon>Araneoidea</taxon>
        <taxon>Araneidae</taxon>
        <taxon>Caerostris</taxon>
    </lineage>
</organism>
<sequence>MSPVSETSYIVSPSFRFRFSCNFISTKYITWQCGSLSNRPRDPGAEDVSSGDLLVCATEASPPARITWLLDGNILKYGGGRTHRCSVALCAVGSLWSGSSRSPGVLQTSEDGPRETGPWKTSKLLLNSQNSLDVSISEKFNL</sequence>
<evidence type="ECO:0000313" key="2">
    <source>
        <dbReference type="EMBL" id="GIX79809.1"/>
    </source>
</evidence>
<proteinExistence type="predicted"/>
<evidence type="ECO:0000313" key="3">
    <source>
        <dbReference type="Proteomes" id="UP001054945"/>
    </source>
</evidence>
<dbReference type="EMBL" id="BPLR01002976">
    <property type="protein sequence ID" value="GIX79809.1"/>
    <property type="molecule type" value="Genomic_DNA"/>
</dbReference>
<comment type="caution">
    <text evidence="2">The sequence shown here is derived from an EMBL/GenBank/DDBJ whole genome shotgun (WGS) entry which is preliminary data.</text>
</comment>
<dbReference type="AlphaFoldDB" id="A0AAV4N526"/>